<reference evidence="1" key="1">
    <citation type="journal article" date="2019" name="bioRxiv">
        <title>The Genome of the Zebra Mussel, Dreissena polymorpha: A Resource for Invasive Species Research.</title>
        <authorList>
            <person name="McCartney M.A."/>
            <person name="Auch B."/>
            <person name="Kono T."/>
            <person name="Mallez S."/>
            <person name="Zhang Y."/>
            <person name="Obille A."/>
            <person name="Becker A."/>
            <person name="Abrahante J.E."/>
            <person name="Garbe J."/>
            <person name="Badalamenti J.P."/>
            <person name="Herman A."/>
            <person name="Mangelson H."/>
            <person name="Liachko I."/>
            <person name="Sullivan S."/>
            <person name="Sone E.D."/>
            <person name="Koren S."/>
            <person name="Silverstein K.A.T."/>
            <person name="Beckman K.B."/>
            <person name="Gohl D.M."/>
        </authorList>
    </citation>
    <scope>NUCLEOTIDE SEQUENCE</scope>
    <source>
        <strain evidence="1">Duluth1</strain>
        <tissue evidence="1">Whole animal</tissue>
    </source>
</reference>
<organism evidence="1 2">
    <name type="scientific">Dreissena polymorpha</name>
    <name type="common">Zebra mussel</name>
    <name type="synonym">Mytilus polymorpha</name>
    <dbReference type="NCBI Taxonomy" id="45954"/>
    <lineage>
        <taxon>Eukaryota</taxon>
        <taxon>Metazoa</taxon>
        <taxon>Spiralia</taxon>
        <taxon>Lophotrochozoa</taxon>
        <taxon>Mollusca</taxon>
        <taxon>Bivalvia</taxon>
        <taxon>Autobranchia</taxon>
        <taxon>Heteroconchia</taxon>
        <taxon>Euheterodonta</taxon>
        <taxon>Imparidentia</taxon>
        <taxon>Neoheterodontei</taxon>
        <taxon>Myida</taxon>
        <taxon>Dreissenoidea</taxon>
        <taxon>Dreissenidae</taxon>
        <taxon>Dreissena</taxon>
    </lineage>
</organism>
<gene>
    <name evidence="1" type="ORF">DPMN_122877</name>
</gene>
<evidence type="ECO:0000313" key="1">
    <source>
        <dbReference type="EMBL" id="KAH3821117.1"/>
    </source>
</evidence>
<comment type="caution">
    <text evidence="1">The sequence shown here is derived from an EMBL/GenBank/DDBJ whole genome shotgun (WGS) entry which is preliminary data.</text>
</comment>
<dbReference type="PANTHER" id="PTHR47773">
    <property type="entry name" value="SI:DKEY-9I5.2-RELATED"/>
    <property type="match status" value="1"/>
</dbReference>
<dbReference type="AlphaFoldDB" id="A0A9D4GWC6"/>
<protein>
    <submittedName>
        <fullName evidence="1">Uncharacterized protein</fullName>
    </submittedName>
</protein>
<keyword evidence="2" id="KW-1185">Reference proteome</keyword>
<dbReference type="PANTHER" id="PTHR47773:SF1">
    <property type="entry name" value="C2H2-TYPE DOMAIN-CONTAINING PROTEIN"/>
    <property type="match status" value="1"/>
</dbReference>
<name>A0A9D4GWC6_DREPO</name>
<accession>A0A9D4GWC6</accession>
<proteinExistence type="predicted"/>
<reference evidence="1" key="2">
    <citation type="submission" date="2020-11" db="EMBL/GenBank/DDBJ databases">
        <authorList>
            <person name="McCartney M.A."/>
            <person name="Auch B."/>
            <person name="Kono T."/>
            <person name="Mallez S."/>
            <person name="Becker A."/>
            <person name="Gohl D.M."/>
            <person name="Silverstein K.A.T."/>
            <person name="Koren S."/>
            <person name="Bechman K.B."/>
            <person name="Herman A."/>
            <person name="Abrahante J.E."/>
            <person name="Garbe J."/>
        </authorList>
    </citation>
    <scope>NUCLEOTIDE SEQUENCE</scope>
    <source>
        <strain evidence="1">Duluth1</strain>
        <tissue evidence="1">Whole animal</tissue>
    </source>
</reference>
<sequence>MFSKRQRLGSKLQGTWPSVYVSYVSKLRRPEMALHCRRSTRGVEETTKLIERLIESFAGVQGRDTLGVPLIDQRRMQAIWESQKKHVKCLQDTAGVAVYTQTGAMKIERNKFSLK</sequence>
<evidence type="ECO:0000313" key="2">
    <source>
        <dbReference type="Proteomes" id="UP000828390"/>
    </source>
</evidence>
<dbReference type="EMBL" id="JAIWYP010000005">
    <property type="protein sequence ID" value="KAH3821117.1"/>
    <property type="molecule type" value="Genomic_DNA"/>
</dbReference>
<dbReference type="Proteomes" id="UP000828390">
    <property type="component" value="Unassembled WGS sequence"/>
</dbReference>